<evidence type="ECO:0000313" key="2">
    <source>
        <dbReference type="Proteomes" id="UP000094669"/>
    </source>
</evidence>
<proteinExistence type="predicted"/>
<gene>
    <name evidence="1" type="ORF">BES34_016465</name>
</gene>
<organism evidence="1 2">
    <name type="scientific">Leptospira inadai serovar Lyme</name>
    <dbReference type="NCBI Taxonomy" id="293084"/>
    <lineage>
        <taxon>Bacteria</taxon>
        <taxon>Pseudomonadati</taxon>
        <taxon>Spirochaetota</taxon>
        <taxon>Spirochaetia</taxon>
        <taxon>Leptospirales</taxon>
        <taxon>Leptospiraceae</taxon>
        <taxon>Leptospira</taxon>
    </lineage>
</organism>
<name>A0ABX4YFA6_9LEPT</name>
<evidence type="ECO:0000313" key="1">
    <source>
        <dbReference type="EMBL" id="PNV73645.1"/>
    </source>
</evidence>
<dbReference type="Proteomes" id="UP000094669">
    <property type="component" value="Unassembled WGS sequence"/>
</dbReference>
<comment type="caution">
    <text evidence="1">The sequence shown here is derived from an EMBL/GenBank/DDBJ whole genome shotgun (WGS) entry which is preliminary data.</text>
</comment>
<accession>A0ABX4YFA6</accession>
<keyword evidence="2" id="KW-1185">Reference proteome</keyword>
<dbReference type="EMBL" id="MCRM02000021">
    <property type="protein sequence ID" value="PNV73645.1"/>
    <property type="molecule type" value="Genomic_DNA"/>
</dbReference>
<sequence length="124" mass="14606">MNGLKWYSIEYFEELLGRSSYLSALKKVKTLRDIASMQTSQTMAQRSIKNSNFILGLLLKVRHLKNRIVWLRSQIQERKDQSSRMKSEINFLKREIDSPKTELVPMEKALTFDHKHPLILGDNR</sequence>
<protein>
    <submittedName>
        <fullName evidence="1">Uncharacterized protein</fullName>
    </submittedName>
</protein>
<reference evidence="1" key="1">
    <citation type="submission" date="2018-01" db="EMBL/GenBank/DDBJ databases">
        <title>Genomic characterization of Leptospira inadai serogroup Lyme isolated from captured rat in Brazil and comparative analysis with human reference strain.</title>
        <authorList>
            <person name="Moreno L.Z."/>
            <person name="Loureiro A.P."/>
            <person name="Miraglia F."/>
            <person name="Kremer F.S."/>
            <person name="Eslabao M.R."/>
            <person name="Dellagostin O.A."/>
            <person name="Lilenbaum W."/>
            <person name="Moreno A.M."/>
        </authorList>
    </citation>
    <scope>NUCLEOTIDE SEQUENCE [LARGE SCALE GENOMIC DNA]</scope>
    <source>
        <strain evidence="1">M34/99</strain>
    </source>
</reference>